<proteinExistence type="predicted"/>
<dbReference type="Proteomes" id="UP000275865">
    <property type="component" value="Unassembled WGS sequence"/>
</dbReference>
<evidence type="ECO:0000259" key="1">
    <source>
        <dbReference type="Pfam" id="PF12697"/>
    </source>
</evidence>
<dbReference type="PANTHER" id="PTHR43798:SF33">
    <property type="entry name" value="HYDROLASE, PUTATIVE (AFU_ORTHOLOGUE AFUA_2G14860)-RELATED"/>
    <property type="match status" value="1"/>
</dbReference>
<evidence type="ECO:0000313" key="3">
    <source>
        <dbReference type="Proteomes" id="UP000275865"/>
    </source>
</evidence>
<organism evidence="2 3">
    <name type="scientific">Micromonospora musae</name>
    <dbReference type="NCBI Taxonomy" id="1894970"/>
    <lineage>
        <taxon>Bacteria</taxon>
        <taxon>Bacillati</taxon>
        <taxon>Actinomycetota</taxon>
        <taxon>Actinomycetes</taxon>
        <taxon>Micromonosporales</taxon>
        <taxon>Micromonosporaceae</taxon>
        <taxon>Micromonospora</taxon>
    </lineage>
</organism>
<keyword evidence="2" id="KW-0378">Hydrolase</keyword>
<dbReference type="InterPro" id="IPR050266">
    <property type="entry name" value="AB_hydrolase_sf"/>
</dbReference>
<protein>
    <submittedName>
        <fullName evidence="2">Alpha/beta hydrolase</fullName>
    </submittedName>
</protein>
<evidence type="ECO:0000313" key="2">
    <source>
        <dbReference type="EMBL" id="RKN32779.1"/>
    </source>
</evidence>
<dbReference type="Gene3D" id="3.40.50.1820">
    <property type="entry name" value="alpha/beta hydrolase"/>
    <property type="match status" value="1"/>
</dbReference>
<dbReference type="SUPFAM" id="SSF53474">
    <property type="entry name" value="alpha/beta-Hydrolases"/>
    <property type="match status" value="1"/>
</dbReference>
<feature type="domain" description="AB hydrolase-1" evidence="1">
    <location>
        <begin position="94"/>
        <end position="354"/>
    </location>
</feature>
<reference evidence="2 3" key="1">
    <citation type="submission" date="2018-09" db="EMBL/GenBank/DDBJ databases">
        <title>Micromonospora sp. nov. MS1-9, isolated from a root of Musa sp.</title>
        <authorList>
            <person name="Kuncharoen N."/>
            <person name="Kudo T."/>
            <person name="Ohkuma M."/>
            <person name="Yuki M."/>
            <person name="Tanasupawat S."/>
        </authorList>
    </citation>
    <scope>NUCLEOTIDE SEQUENCE [LARGE SCALE GENOMIC DNA]</scope>
    <source>
        <strain evidence="2 3">MS1-9</strain>
    </source>
</reference>
<dbReference type="AlphaFoldDB" id="A0A3A9Y675"/>
<dbReference type="PRINTS" id="PR00111">
    <property type="entry name" value="ABHYDROLASE"/>
</dbReference>
<dbReference type="GO" id="GO:0016787">
    <property type="term" value="F:hydrolase activity"/>
    <property type="evidence" value="ECO:0007669"/>
    <property type="project" value="UniProtKB-KW"/>
</dbReference>
<name>A0A3A9Y675_9ACTN</name>
<accession>A0A3A9Y675</accession>
<dbReference type="RefSeq" id="WP_120688794.1">
    <property type="nucleotide sequence ID" value="NZ_RAZT01000005.1"/>
</dbReference>
<dbReference type="Pfam" id="PF12697">
    <property type="entry name" value="Abhydrolase_6"/>
    <property type="match status" value="1"/>
</dbReference>
<dbReference type="EMBL" id="RAZT01000005">
    <property type="protein sequence ID" value="RKN32779.1"/>
    <property type="molecule type" value="Genomic_DNA"/>
</dbReference>
<dbReference type="InterPro" id="IPR000073">
    <property type="entry name" value="AB_hydrolase_1"/>
</dbReference>
<gene>
    <name evidence="2" type="ORF">D7044_10970</name>
</gene>
<sequence length="362" mass="39062">MTPYRIPRPRSAAGRVAGVVGAAVGVAAAGLAAGVATERVLVRRLKSRPADPYADEQFGQQPYDEAFQLELPDGTDIHVEVVEPKRAAPRRPTVVLVHGFCLDMGTFHFQRKMLTERGEHRVVAYDQPGHGRSGRLETGEYDLTLLGHTLRRVIDRTAPEGPLVLIGHSMGGMTIMALAELFPEMFGDRVVGTVLMATSGGLLAETKLVAPALIGRVGGPVLHMMSNATRYGGTVIDKARKSTSNVAWLLTRKYGFGGSSPSPALVSYVETMNSRTSADTVTRYLRTLATHSRYPALAALAGTPVLVVVGDKDMITPVTHSEEIVRRLPHAEFVKIPDSGHVVMLEHADEVNAAVARFLEEC</sequence>
<dbReference type="InterPro" id="IPR029058">
    <property type="entry name" value="AB_hydrolase_fold"/>
</dbReference>
<dbReference type="GO" id="GO:0016020">
    <property type="term" value="C:membrane"/>
    <property type="evidence" value="ECO:0007669"/>
    <property type="project" value="TreeGrafter"/>
</dbReference>
<dbReference type="PANTHER" id="PTHR43798">
    <property type="entry name" value="MONOACYLGLYCEROL LIPASE"/>
    <property type="match status" value="1"/>
</dbReference>
<comment type="caution">
    <text evidence="2">The sequence shown here is derived from an EMBL/GenBank/DDBJ whole genome shotgun (WGS) entry which is preliminary data.</text>
</comment>